<organism evidence="1 2">
    <name type="scientific">Pirellula staleyi (strain ATCC 27377 / DSM 6068 / ICPB 4128)</name>
    <name type="common">Pirella staleyi</name>
    <dbReference type="NCBI Taxonomy" id="530564"/>
    <lineage>
        <taxon>Bacteria</taxon>
        <taxon>Pseudomonadati</taxon>
        <taxon>Planctomycetota</taxon>
        <taxon>Planctomycetia</taxon>
        <taxon>Pirellulales</taxon>
        <taxon>Pirellulaceae</taxon>
        <taxon>Pirellula</taxon>
    </lineage>
</organism>
<evidence type="ECO:0000313" key="1">
    <source>
        <dbReference type="EMBL" id="ADB14812.1"/>
    </source>
</evidence>
<dbReference type="STRING" id="530564.Psta_0116"/>
<evidence type="ECO:0000313" key="2">
    <source>
        <dbReference type="Proteomes" id="UP000001887"/>
    </source>
</evidence>
<dbReference type="HOGENOM" id="CLU_147987_0_0_0"/>
<sequence length="150" mass="17131">MSQEIHPLVKLLCEDTRYKLEAYQFVRAGLKYAQDELGLGADEPSSEEEEAEAGTEPTLFQRGPVRHVTGQDLSRALKTFAHSQYGYMARLVLASWGIKSTSDFGEIVYNLIKIGEMTKSAHDRREDFDDVYDFQQALEEEFEITRTAEE</sequence>
<reference evidence="1 2" key="1">
    <citation type="journal article" date="2009" name="Stand. Genomic Sci.">
        <title>Complete genome sequence of Pirellula staleyi type strain (ATCC 27377).</title>
        <authorList>
            <person name="Clum A."/>
            <person name="Tindall B.J."/>
            <person name="Sikorski J."/>
            <person name="Ivanova N."/>
            <person name="Mavrommatis K."/>
            <person name="Lucas S."/>
            <person name="Glavina del Rio T."/>
            <person name="Nolan M."/>
            <person name="Chen F."/>
            <person name="Tice H."/>
            <person name="Pitluck S."/>
            <person name="Cheng J.F."/>
            <person name="Chertkov O."/>
            <person name="Brettin T."/>
            <person name="Han C."/>
            <person name="Detter J.C."/>
            <person name="Kuske C."/>
            <person name="Bruce D."/>
            <person name="Goodwin L."/>
            <person name="Ovchinikova G."/>
            <person name="Pati A."/>
            <person name="Mikhailova N."/>
            <person name="Chen A."/>
            <person name="Palaniappan K."/>
            <person name="Land M."/>
            <person name="Hauser L."/>
            <person name="Chang Y.J."/>
            <person name="Jeffries C.D."/>
            <person name="Chain P."/>
            <person name="Rohde M."/>
            <person name="Goker M."/>
            <person name="Bristow J."/>
            <person name="Eisen J.A."/>
            <person name="Markowitz V."/>
            <person name="Hugenholtz P."/>
            <person name="Kyrpides N.C."/>
            <person name="Klenk H.P."/>
            <person name="Lapidus A."/>
        </authorList>
    </citation>
    <scope>NUCLEOTIDE SEQUENCE [LARGE SCALE GENOMIC DNA]</scope>
    <source>
        <strain evidence="2">ATCC 27377 / DSM 6068 / ICPB 4128</strain>
    </source>
</reference>
<dbReference type="EMBL" id="CP001848">
    <property type="protein sequence ID" value="ADB14812.1"/>
    <property type="molecule type" value="Genomic_DNA"/>
</dbReference>
<dbReference type="eggNOG" id="ENOG503309Y">
    <property type="taxonomic scope" value="Bacteria"/>
</dbReference>
<dbReference type="KEGG" id="psl:Psta_0116"/>
<dbReference type="InterPro" id="IPR026406">
    <property type="entry name" value="Ver/Plancto_CHP"/>
</dbReference>
<dbReference type="NCBIfam" id="TIGR04138">
    <property type="entry name" value="Plancto_Ver_chp"/>
    <property type="match status" value="1"/>
</dbReference>
<dbReference type="OrthoDB" id="282243at2"/>
<gene>
    <name evidence="1" type="ordered locus">Psta_0116</name>
</gene>
<dbReference type="Proteomes" id="UP000001887">
    <property type="component" value="Chromosome"/>
</dbReference>
<dbReference type="AlphaFoldDB" id="D2R0E4"/>
<accession>D2R0E4</accession>
<keyword evidence="2" id="KW-1185">Reference proteome</keyword>
<protein>
    <submittedName>
        <fullName evidence="1">Uncharacterized protein</fullName>
    </submittedName>
</protein>
<name>D2R0E4_PIRSD</name>
<proteinExistence type="predicted"/>